<sequence length="75" mass="7886">MPCATTARSPPSFRQPGGVIITSLHRIVLSDAPLHYGVHLSTTKSIPASSVPASTLRRFDTISASSPTSIPTKTL</sequence>
<name>A0A423XA74_9PEZI</name>
<accession>A0A423XA74</accession>
<dbReference type="EMBL" id="LKEA01000001">
    <property type="protein sequence ID" value="ROW12808.1"/>
    <property type="molecule type" value="Genomic_DNA"/>
</dbReference>
<proteinExistence type="predicted"/>
<gene>
    <name evidence="1" type="ORF">VMCG_00786</name>
</gene>
<evidence type="ECO:0000313" key="2">
    <source>
        <dbReference type="Proteomes" id="UP000283895"/>
    </source>
</evidence>
<keyword evidence="2" id="KW-1185">Reference proteome</keyword>
<evidence type="ECO:0000313" key="1">
    <source>
        <dbReference type="EMBL" id="ROW12808.1"/>
    </source>
</evidence>
<protein>
    <submittedName>
        <fullName evidence="1">Uncharacterized protein</fullName>
    </submittedName>
</protein>
<dbReference type="Proteomes" id="UP000283895">
    <property type="component" value="Unassembled WGS sequence"/>
</dbReference>
<reference evidence="1 2" key="1">
    <citation type="submission" date="2015-09" db="EMBL/GenBank/DDBJ databases">
        <title>Host preference determinants of Valsa canker pathogens revealed by comparative genomics.</title>
        <authorList>
            <person name="Yin Z."/>
            <person name="Huang L."/>
        </authorList>
    </citation>
    <scope>NUCLEOTIDE SEQUENCE [LARGE SCALE GENOMIC DNA]</scope>
    <source>
        <strain evidence="1 2">03-1</strain>
    </source>
</reference>
<organism evidence="1 2">
    <name type="scientific">Cytospora schulzeri</name>
    <dbReference type="NCBI Taxonomy" id="448051"/>
    <lineage>
        <taxon>Eukaryota</taxon>
        <taxon>Fungi</taxon>
        <taxon>Dikarya</taxon>
        <taxon>Ascomycota</taxon>
        <taxon>Pezizomycotina</taxon>
        <taxon>Sordariomycetes</taxon>
        <taxon>Sordariomycetidae</taxon>
        <taxon>Diaporthales</taxon>
        <taxon>Cytosporaceae</taxon>
        <taxon>Cytospora</taxon>
    </lineage>
</organism>
<dbReference type="AlphaFoldDB" id="A0A423XA74"/>
<comment type="caution">
    <text evidence="1">The sequence shown here is derived from an EMBL/GenBank/DDBJ whole genome shotgun (WGS) entry which is preliminary data.</text>
</comment>